<organism evidence="1 2">
    <name type="scientific">Chaetomium fimeti</name>
    <dbReference type="NCBI Taxonomy" id="1854472"/>
    <lineage>
        <taxon>Eukaryota</taxon>
        <taxon>Fungi</taxon>
        <taxon>Dikarya</taxon>
        <taxon>Ascomycota</taxon>
        <taxon>Pezizomycotina</taxon>
        <taxon>Sordariomycetes</taxon>
        <taxon>Sordariomycetidae</taxon>
        <taxon>Sordariales</taxon>
        <taxon>Chaetomiaceae</taxon>
        <taxon>Chaetomium</taxon>
    </lineage>
</organism>
<accession>A0AAE0LQH3</accession>
<reference evidence="1" key="2">
    <citation type="submission" date="2023-06" db="EMBL/GenBank/DDBJ databases">
        <authorList>
            <consortium name="Lawrence Berkeley National Laboratory"/>
            <person name="Haridas S."/>
            <person name="Hensen N."/>
            <person name="Bonometti L."/>
            <person name="Westerberg I."/>
            <person name="Brannstrom I.O."/>
            <person name="Guillou S."/>
            <person name="Cros-Aarteil S."/>
            <person name="Calhoun S."/>
            <person name="Kuo A."/>
            <person name="Mondo S."/>
            <person name="Pangilinan J."/>
            <person name="Riley R."/>
            <person name="Labutti K."/>
            <person name="Andreopoulos B."/>
            <person name="Lipzen A."/>
            <person name="Chen C."/>
            <person name="Yanf M."/>
            <person name="Daum C."/>
            <person name="Ng V."/>
            <person name="Clum A."/>
            <person name="Steindorff A."/>
            <person name="Ohm R."/>
            <person name="Martin F."/>
            <person name="Silar P."/>
            <person name="Natvig D."/>
            <person name="Lalanne C."/>
            <person name="Gautier V."/>
            <person name="Ament-Velasquez S.L."/>
            <person name="Kruys A."/>
            <person name="Hutchinson M.I."/>
            <person name="Powell A.J."/>
            <person name="Barry K."/>
            <person name="Miller A.N."/>
            <person name="Grigoriev I.V."/>
            <person name="Debuchy R."/>
            <person name="Gladieux P."/>
            <person name="Thoren M.H."/>
            <person name="Johannesson H."/>
        </authorList>
    </citation>
    <scope>NUCLEOTIDE SEQUENCE</scope>
    <source>
        <strain evidence="1">CBS 168.71</strain>
    </source>
</reference>
<gene>
    <name evidence="1" type="ORF">B0H64DRAFT_218663</name>
</gene>
<dbReference type="EMBL" id="JAUEPN010000006">
    <property type="protein sequence ID" value="KAK3293702.1"/>
    <property type="molecule type" value="Genomic_DNA"/>
</dbReference>
<comment type="caution">
    <text evidence="1">The sequence shown here is derived from an EMBL/GenBank/DDBJ whole genome shotgun (WGS) entry which is preliminary data.</text>
</comment>
<protein>
    <submittedName>
        <fullName evidence="1">Uncharacterized protein</fullName>
    </submittedName>
</protein>
<dbReference type="RefSeq" id="XP_062657216.1">
    <property type="nucleotide sequence ID" value="XM_062799547.1"/>
</dbReference>
<sequence length="234" mass="26594">MGLKIACCRQANEARWKMEQEQREDWQAVGEQMIFIQSGPRGFDMQEGARHTELSKGRRFEGWGTDGTRFQVEMQAAHPVKWWVGMLGKTRLWRLWCGARHTANPLTPGQARGDDCPRINGVTDKGFLGEALIECPWRRPPTPDWRRRASLGASSGSPMLRDESEGLEICQGCALEERSAPIRRIVVKGLCLFQQNNSMSMDIELVELPDTMKCHARGPSPRTRVPSKHLQWNP</sequence>
<evidence type="ECO:0000313" key="1">
    <source>
        <dbReference type="EMBL" id="KAK3293702.1"/>
    </source>
</evidence>
<evidence type="ECO:0000313" key="2">
    <source>
        <dbReference type="Proteomes" id="UP001278766"/>
    </source>
</evidence>
<name>A0AAE0LQH3_9PEZI</name>
<dbReference type="Proteomes" id="UP001278766">
    <property type="component" value="Unassembled WGS sequence"/>
</dbReference>
<reference evidence="1" key="1">
    <citation type="journal article" date="2023" name="Mol. Phylogenet. Evol.">
        <title>Genome-scale phylogeny and comparative genomics of the fungal order Sordariales.</title>
        <authorList>
            <person name="Hensen N."/>
            <person name="Bonometti L."/>
            <person name="Westerberg I."/>
            <person name="Brannstrom I.O."/>
            <person name="Guillou S."/>
            <person name="Cros-Aarteil S."/>
            <person name="Calhoun S."/>
            <person name="Haridas S."/>
            <person name="Kuo A."/>
            <person name="Mondo S."/>
            <person name="Pangilinan J."/>
            <person name="Riley R."/>
            <person name="LaButti K."/>
            <person name="Andreopoulos B."/>
            <person name="Lipzen A."/>
            <person name="Chen C."/>
            <person name="Yan M."/>
            <person name="Daum C."/>
            <person name="Ng V."/>
            <person name="Clum A."/>
            <person name="Steindorff A."/>
            <person name="Ohm R.A."/>
            <person name="Martin F."/>
            <person name="Silar P."/>
            <person name="Natvig D.O."/>
            <person name="Lalanne C."/>
            <person name="Gautier V."/>
            <person name="Ament-Velasquez S.L."/>
            <person name="Kruys A."/>
            <person name="Hutchinson M.I."/>
            <person name="Powell A.J."/>
            <person name="Barry K."/>
            <person name="Miller A.N."/>
            <person name="Grigoriev I.V."/>
            <person name="Debuchy R."/>
            <person name="Gladieux P."/>
            <person name="Hiltunen Thoren M."/>
            <person name="Johannesson H."/>
        </authorList>
    </citation>
    <scope>NUCLEOTIDE SEQUENCE</scope>
    <source>
        <strain evidence="1">CBS 168.71</strain>
    </source>
</reference>
<keyword evidence="2" id="KW-1185">Reference proteome</keyword>
<proteinExistence type="predicted"/>
<dbReference type="GeneID" id="87836495"/>
<dbReference type="AlphaFoldDB" id="A0AAE0LQH3"/>